<name>A0A4R2GUE6_9HYPH</name>
<dbReference type="Gene3D" id="2.40.128.110">
    <property type="entry name" value="Lipid/polyisoprenoid-binding, YceI-like"/>
    <property type="match status" value="1"/>
</dbReference>
<dbReference type="EMBL" id="SLWL01000004">
    <property type="protein sequence ID" value="TCO14077.1"/>
    <property type="molecule type" value="Genomic_DNA"/>
</dbReference>
<feature type="transmembrane region" description="Helical" evidence="13">
    <location>
        <begin position="12"/>
        <end position="34"/>
    </location>
</feature>
<keyword evidence="11 13" id="KW-0472">Membrane</keyword>
<keyword evidence="16" id="KW-1185">Reference proteome</keyword>
<dbReference type="Pfam" id="PF04264">
    <property type="entry name" value="YceI"/>
    <property type="match status" value="1"/>
</dbReference>
<dbReference type="InterPro" id="IPR011577">
    <property type="entry name" value="Cyt_b561_bac/Ni-Hgenase"/>
</dbReference>
<dbReference type="GO" id="GO:0022904">
    <property type="term" value="P:respiratory electron transport chain"/>
    <property type="evidence" value="ECO:0007669"/>
    <property type="project" value="InterPro"/>
</dbReference>
<dbReference type="InterPro" id="IPR052168">
    <property type="entry name" value="Cytochrome_b561_oxidase"/>
</dbReference>
<dbReference type="InterPro" id="IPR036761">
    <property type="entry name" value="TTHA0802/YceI-like_sf"/>
</dbReference>
<feature type="transmembrane region" description="Helical" evidence="13">
    <location>
        <begin position="164"/>
        <end position="181"/>
    </location>
</feature>
<organism evidence="15 16">
    <name type="scientific">Camelimonas lactis</name>
    <dbReference type="NCBI Taxonomy" id="659006"/>
    <lineage>
        <taxon>Bacteria</taxon>
        <taxon>Pseudomonadati</taxon>
        <taxon>Pseudomonadota</taxon>
        <taxon>Alphaproteobacteria</taxon>
        <taxon>Hyphomicrobiales</taxon>
        <taxon>Chelatococcaceae</taxon>
        <taxon>Camelimonas</taxon>
    </lineage>
</organism>
<comment type="similarity">
    <text evidence="12">Belongs to the cytochrome b561 family.</text>
</comment>
<evidence type="ECO:0000256" key="4">
    <source>
        <dbReference type="ARBA" id="ARBA00022475"/>
    </source>
</evidence>
<evidence type="ECO:0000256" key="12">
    <source>
        <dbReference type="ARBA" id="ARBA00037975"/>
    </source>
</evidence>
<dbReference type="SUPFAM" id="SSF101874">
    <property type="entry name" value="YceI-like"/>
    <property type="match status" value="1"/>
</dbReference>
<keyword evidence="4" id="KW-1003">Cell membrane</keyword>
<dbReference type="PANTHER" id="PTHR30529">
    <property type="entry name" value="CYTOCHROME B561"/>
    <property type="match status" value="1"/>
</dbReference>
<dbReference type="AlphaFoldDB" id="A0A4R2GUE6"/>
<accession>A0A4R2GUE6</accession>
<keyword evidence="9 13" id="KW-1133">Transmembrane helix</keyword>
<feature type="transmembrane region" description="Helical" evidence="13">
    <location>
        <begin position="216"/>
        <end position="237"/>
    </location>
</feature>
<keyword evidence="3" id="KW-0813">Transport</keyword>
<keyword evidence="8" id="KW-0249">Electron transport</keyword>
<gene>
    <name evidence="15" type="ORF">EV666_10428</name>
</gene>
<evidence type="ECO:0000256" key="11">
    <source>
        <dbReference type="ARBA" id="ARBA00023136"/>
    </source>
</evidence>
<dbReference type="GO" id="GO:0009055">
    <property type="term" value="F:electron transfer activity"/>
    <property type="evidence" value="ECO:0007669"/>
    <property type="project" value="InterPro"/>
</dbReference>
<evidence type="ECO:0000256" key="7">
    <source>
        <dbReference type="ARBA" id="ARBA00022723"/>
    </source>
</evidence>
<sequence>MSARPTRYGAIAIALHWVIALCIIAMIPMGFWMTDAIREPGTQALAYRVFQFHKSVGFLILGLTVVRIVWRLAHPAPALPAAMKPWEAFAARVTHAAFYGLMLALPLTGWLYVSTGWAVSADRALAVPTSWFGLLSIPHLPWIGEASAALRRTVAFQAMGAHAMLAWTAVALIALHVGAALKHQFLERDGVLAHMVPGLPHGDAPAAPLPGAREKWLGRCAGFGLVLIIAQAAAIAVTPAPAPQLTAVATARPAPAATQTAPAPLPADSSQATAWAVDYGASRLGFSGTHSGDGFSGRFEKWEGDIRFDPANLPGSRATVLVQVGSARTGDATQEDALEGEEWLDFKGHPVARFEANAFKALGGDRYEAAGTLTLKNASVPVVLPFTFAERDGVATVKGSLKLDRRALDLGMQSDSGGDWVSMDIGVLVDLKAKRAATRS</sequence>
<dbReference type="Proteomes" id="UP000294881">
    <property type="component" value="Unassembled WGS sequence"/>
</dbReference>
<feature type="transmembrane region" description="Helical" evidence="13">
    <location>
        <begin position="125"/>
        <end position="144"/>
    </location>
</feature>
<evidence type="ECO:0000313" key="15">
    <source>
        <dbReference type="EMBL" id="TCO14077.1"/>
    </source>
</evidence>
<feature type="transmembrane region" description="Helical" evidence="13">
    <location>
        <begin position="93"/>
        <end position="113"/>
    </location>
</feature>
<keyword evidence="6 13" id="KW-0812">Transmembrane</keyword>
<dbReference type="GO" id="GO:0005886">
    <property type="term" value="C:plasma membrane"/>
    <property type="evidence" value="ECO:0007669"/>
    <property type="project" value="UniProtKB-SubCell"/>
</dbReference>
<keyword evidence="10" id="KW-0408">Iron</keyword>
<dbReference type="OrthoDB" id="1247465at2"/>
<evidence type="ECO:0000256" key="10">
    <source>
        <dbReference type="ARBA" id="ARBA00023004"/>
    </source>
</evidence>
<dbReference type="Gene3D" id="1.20.950.20">
    <property type="entry name" value="Transmembrane di-heme cytochromes, Chain C"/>
    <property type="match status" value="1"/>
</dbReference>
<evidence type="ECO:0000256" key="5">
    <source>
        <dbReference type="ARBA" id="ARBA00022617"/>
    </source>
</evidence>
<dbReference type="GO" id="GO:0020037">
    <property type="term" value="F:heme binding"/>
    <property type="evidence" value="ECO:0007669"/>
    <property type="project" value="TreeGrafter"/>
</dbReference>
<proteinExistence type="inferred from homology"/>
<feature type="domain" description="Lipid/polyisoprenoid-binding YceI-like" evidence="14">
    <location>
        <begin position="274"/>
        <end position="434"/>
    </location>
</feature>
<reference evidence="15 16" key="1">
    <citation type="submission" date="2019-03" db="EMBL/GenBank/DDBJ databases">
        <title>Genomic Encyclopedia of Type Strains, Phase IV (KMG-IV): sequencing the most valuable type-strain genomes for metagenomic binning, comparative biology and taxonomic classification.</title>
        <authorList>
            <person name="Goeker M."/>
        </authorList>
    </citation>
    <scope>NUCLEOTIDE SEQUENCE [LARGE SCALE GENOMIC DNA]</scope>
    <source>
        <strain evidence="15 16">DSM 22958</strain>
    </source>
</reference>
<keyword evidence="5" id="KW-0349">Heme</keyword>
<evidence type="ECO:0000256" key="9">
    <source>
        <dbReference type="ARBA" id="ARBA00022989"/>
    </source>
</evidence>
<keyword evidence="7" id="KW-0479">Metal-binding</keyword>
<evidence type="ECO:0000256" key="3">
    <source>
        <dbReference type="ARBA" id="ARBA00022448"/>
    </source>
</evidence>
<evidence type="ECO:0000256" key="13">
    <source>
        <dbReference type="SAM" id="Phobius"/>
    </source>
</evidence>
<evidence type="ECO:0000256" key="1">
    <source>
        <dbReference type="ARBA" id="ARBA00001970"/>
    </source>
</evidence>
<dbReference type="InterPro" id="IPR007372">
    <property type="entry name" value="Lipid/polyisoprenoid-bd_YceI"/>
</dbReference>
<comment type="caution">
    <text evidence="15">The sequence shown here is derived from an EMBL/GenBank/DDBJ whole genome shotgun (WGS) entry which is preliminary data.</text>
</comment>
<evidence type="ECO:0000256" key="6">
    <source>
        <dbReference type="ARBA" id="ARBA00022692"/>
    </source>
</evidence>
<dbReference type="GO" id="GO:0046872">
    <property type="term" value="F:metal ion binding"/>
    <property type="evidence" value="ECO:0007669"/>
    <property type="project" value="UniProtKB-KW"/>
</dbReference>
<dbReference type="PANTHER" id="PTHR30529:SF1">
    <property type="entry name" value="CYTOCHROME B561 HOMOLOG 2"/>
    <property type="match status" value="1"/>
</dbReference>
<evidence type="ECO:0000256" key="8">
    <source>
        <dbReference type="ARBA" id="ARBA00022982"/>
    </source>
</evidence>
<feature type="transmembrane region" description="Helical" evidence="13">
    <location>
        <begin position="55"/>
        <end position="73"/>
    </location>
</feature>
<dbReference type="SMART" id="SM00867">
    <property type="entry name" value="YceI"/>
    <property type="match status" value="1"/>
</dbReference>
<dbReference type="Pfam" id="PF01292">
    <property type="entry name" value="Ni_hydr_CYTB"/>
    <property type="match status" value="1"/>
</dbReference>
<comment type="cofactor">
    <cofactor evidence="1">
        <name>heme b</name>
        <dbReference type="ChEBI" id="CHEBI:60344"/>
    </cofactor>
</comment>
<dbReference type="SUPFAM" id="SSF81342">
    <property type="entry name" value="Transmembrane di-heme cytochromes"/>
    <property type="match status" value="1"/>
</dbReference>
<dbReference type="RefSeq" id="WP_132004750.1">
    <property type="nucleotide sequence ID" value="NZ_JBHUNN010000002.1"/>
</dbReference>
<evidence type="ECO:0000259" key="14">
    <source>
        <dbReference type="SMART" id="SM00867"/>
    </source>
</evidence>
<evidence type="ECO:0000313" key="16">
    <source>
        <dbReference type="Proteomes" id="UP000294881"/>
    </source>
</evidence>
<comment type="subcellular location">
    <subcellularLocation>
        <location evidence="2">Cell membrane</location>
        <topology evidence="2">Multi-pass membrane protein</topology>
    </subcellularLocation>
</comment>
<dbReference type="InterPro" id="IPR016174">
    <property type="entry name" value="Di-haem_cyt_TM"/>
</dbReference>
<protein>
    <submittedName>
        <fullName evidence="15">Cytochrome b561</fullName>
    </submittedName>
</protein>
<evidence type="ECO:0000256" key="2">
    <source>
        <dbReference type="ARBA" id="ARBA00004651"/>
    </source>
</evidence>